<proteinExistence type="predicted"/>
<sequence length="309" mass="34786">MRGLRKALVVLLSGMTMQTAAAQDISVDFVNASEPTLCAEKDNVYIKLISPAVSRFVITAEHPSYMGTIVADRWAPDFRNCDMSSDPTFKFEPRRVTLYETEEWQLVGLTFPSFWRPNQVPVRVGDKVENGLHLLQLWKRHQERAEEVLVLYPADGYWRARPLPPAHLRWSAYGSSFLLGPIETTGRPLVDIKSIAFDPVKKSFRLDFVRGGNATVSLKELDAEKIEVDVAVDPVRGAEQPFAALRSMYVMEGNSDVAQIAWRAKGSQAWTQEPVMAFKKASGVELWTGRTVPSRHNTSAPDTIFRDFK</sequence>
<name>A0A0S3PX47_9BRAD</name>
<keyword evidence="3" id="KW-1185">Reference proteome</keyword>
<dbReference type="KEGG" id="vgo:GJW-30_1_03042"/>
<dbReference type="RefSeq" id="WP_096356752.1">
    <property type="nucleotide sequence ID" value="NZ_AP014946.1"/>
</dbReference>
<protein>
    <submittedName>
        <fullName evidence="2">Uncharacterized protein</fullName>
    </submittedName>
</protein>
<gene>
    <name evidence="2" type="ORF">GJW-30_1_03042</name>
</gene>
<feature type="signal peptide" evidence="1">
    <location>
        <begin position="1"/>
        <end position="22"/>
    </location>
</feature>
<feature type="chain" id="PRO_5006615937" evidence="1">
    <location>
        <begin position="23"/>
        <end position="309"/>
    </location>
</feature>
<dbReference type="Proteomes" id="UP000236884">
    <property type="component" value="Chromosome"/>
</dbReference>
<evidence type="ECO:0000313" key="2">
    <source>
        <dbReference type="EMBL" id="BAT60498.1"/>
    </source>
</evidence>
<accession>A0A0S3PX47</accession>
<evidence type="ECO:0000313" key="3">
    <source>
        <dbReference type="Proteomes" id="UP000236884"/>
    </source>
</evidence>
<organism evidence="2 3">
    <name type="scientific">Variibacter gotjawalensis</name>
    <dbReference type="NCBI Taxonomy" id="1333996"/>
    <lineage>
        <taxon>Bacteria</taxon>
        <taxon>Pseudomonadati</taxon>
        <taxon>Pseudomonadota</taxon>
        <taxon>Alphaproteobacteria</taxon>
        <taxon>Hyphomicrobiales</taxon>
        <taxon>Nitrobacteraceae</taxon>
        <taxon>Variibacter</taxon>
    </lineage>
</organism>
<evidence type="ECO:0000256" key="1">
    <source>
        <dbReference type="SAM" id="SignalP"/>
    </source>
</evidence>
<dbReference type="EMBL" id="AP014946">
    <property type="protein sequence ID" value="BAT60498.1"/>
    <property type="molecule type" value="Genomic_DNA"/>
</dbReference>
<reference evidence="2 3" key="1">
    <citation type="submission" date="2015-08" db="EMBL/GenBank/DDBJ databases">
        <title>Investigation of the bacterial diversity of lava forest soil.</title>
        <authorList>
            <person name="Lee J.S."/>
        </authorList>
    </citation>
    <scope>NUCLEOTIDE SEQUENCE [LARGE SCALE GENOMIC DNA]</scope>
    <source>
        <strain evidence="2 3">GJW-30</strain>
    </source>
</reference>
<keyword evidence="1" id="KW-0732">Signal</keyword>
<dbReference type="AlphaFoldDB" id="A0A0S3PX47"/>
<dbReference type="OrthoDB" id="7929599at2"/>